<dbReference type="InterPro" id="IPR053967">
    <property type="entry name" value="LlgE_F_G-like_D1"/>
</dbReference>
<dbReference type="PROSITE" id="PS00588">
    <property type="entry name" value="FLAGELLA_BB_ROD"/>
    <property type="match status" value="1"/>
</dbReference>
<comment type="subcellular location">
    <subcellularLocation>
        <location evidence="2">Bacterial flagellum basal body</location>
    </subcellularLocation>
</comment>
<protein>
    <submittedName>
        <fullName evidence="6">Flagellar basal-body rod protein FlgG</fullName>
    </submittedName>
</protein>
<organism evidence="6 7">
    <name type="scientific">Pseudobutyrivibrio xylanivorans</name>
    <dbReference type="NCBI Taxonomy" id="185007"/>
    <lineage>
        <taxon>Bacteria</taxon>
        <taxon>Bacillati</taxon>
        <taxon>Bacillota</taxon>
        <taxon>Clostridia</taxon>
        <taxon>Lachnospirales</taxon>
        <taxon>Lachnospiraceae</taxon>
        <taxon>Pseudobutyrivibrio</taxon>
    </lineage>
</organism>
<dbReference type="Pfam" id="PF06429">
    <property type="entry name" value="Flg_bbr_C"/>
    <property type="match status" value="1"/>
</dbReference>
<evidence type="ECO:0000313" key="6">
    <source>
        <dbReference type="EMBL" id="SCZ76165.1"/>
    </source>
</evidence>
<dbReference type="InterPro" id="IPR010930">
    <property type="entry name" value="Flg_bb/hook_C_dom"/>
</dbReference>
<evidence type="ECO:0000259" key="4">
    <source>
        <dbReference type="Pfam" id="PF06429"/>
    </source>
</evidence>
<evidence type="ECO:0000259" key="3">
    <source>
        <dbReference type="Pfam" id="PF00460"/>
    </source>
</evidence>
<dbReference type="EMBL" id="FMWK01000001">
    <property type="protein sequence ID" value="SCZ76165.1"/>
    <property type="molecule type" value="Genomic_DNA"/>
</dbReference>
<dbReference type="Proteomes" id="UP000199428">
    <property type="component" value="Unassembled WGS sequence"/>
</dbReference>
<reference evidence="6 7" key="1">
    <citation type="submission" date="2016-10" db="EMBL/GenBank/DDBJ databases">
        <authorList>
            <person name="de Groot N.N."/>
        </authorList>
    </citation>
    <scope>NUCLEOTIDE SEQUENCE [LARGE SCALE GENOMIC DNA]</scope>
    <source>
        <strain evidence="6 7">DSM 10317</strain>
    </source>
</reference>
<sequence>MVKGLYTGYTGMVNEQRRMDVMTNNLANSATTGYKKEAMIAQAFDERLAIKIKDTSHLHNAPEGIGYISLGTKVGETYTNWDQGAFQITDKDSDVALAGKGFFAIEFTNKAGETSIKYTRDGAFVVDVDGYLRTVDGDYVLTQDGAMNSQGGEDNYVQIDPNLKYQISPDGTIRQNGEEVTTIGVVDIEDYDYINKYGENLYDLIDGGTIIESEASVQQGMLEASNVNVIDEMVSMITIARAYEAGQKMIQTEDSTLEKTCNQVGNV</sequence>
<keyword evidence="6" id="KW-0969">Cilium</keyword>
<feature type="domain" description="Flagellar hook protein FlgE/F/G-like D1" evidence="5">
    <location>
        <begin position="96"/>
        <end position="173"/>
    </location>
</feature>
<name>A0A1G5RPW2_PSEXY</name>
<keyword evidence="2" id="KW-0975">Bacterial flagellum</keyword>
<dbReference type="PANTHER" id="PTHR30435">
    <property type="entry name" value="FLAGELLAR PROTEIN"/>
    <property type="match status" value="1"/>
</dbReference>
<dbReference type="InterPro" id="IPR019776">
    <property type="entry name" value="Flagellar_basal_body_rod_CS"/>
</dbReference>
<evidence type="ECO:0000313" key="7">
    <source>
        <dbReference type="Proteomes" id="UP000199428"/>
    </source>
</evidence>
<evidence type="ECO:0000256" key="2">
    <source>
        <dbReference type="RuleBase" id="RU362116"/>
    </source>
</evidence>
<evidence type="ECO:0000256" key="1">
    <source>
        <dbReference type="ARBA" id="ARBA00009677"/>
    </source>
</evidence>
<feature type="domain" description="Flagellar basal-body/hook protein C-terminal" evidence="4">
    <location>
        <begin position="218"/>
        <end position="260"/>
    </location>
</feature>
<dbReference type="Pfam" id="PF00460">
    <property type="entry name" value="Flg_bb_rod"/>
    <property type="match status" value="1"/>
</dbReference>
<dbReference type="NCBIfam" id="TIGR03506">
    <property type="entry name" value="FlgEFG_subfam"/>
    <property type="match status" value="1"/>
</dbReference>
<feature type="domain" description="Flagellar basal body rod protein N-terminal" evidence="3">
    <location>
        <begin position="5"/>
        <end position="35"/>
    </location>
</feature>
<evidence type="ECO:0000259" key="5">
    <source>
        <dbReference type="Pfam" id="PF22692"/>
    </source>
</evidence>
<dbReference type="GO" id="GO:0071978">
    <property type="term" value="P:bacterial-type flagellum-dependent swarming motility"/>
    <property type="evidence" value="ECO:0007669"/>
    <property type="project" value="TreeGrafter"/>
</dbReference>
<keyword evidence="6" id="KW-0966">Cell projection</keyword>
<dbReference type="PANTHER" id="PTHR30435:SF19">
    <property type="entry name" value="FLAGELLAR BASAL-BODY ROD PROTEIN FLGG"/>
    <property type="match status" value="1"/>
</dbReference>
<dbReference type="AlphaFoldDB" id="A0A1G5RPW2"/>
<gene>
    <name evidence="6" type="ORF">SAMN02910350_00113</name>
</gene>
<dbReference type="InterPro" id="IPR037925">
    <property type="entry name" value="FlgE/F/G-like"/>
</dbReference>
<dbReference type="SUPFAM" id="SSF117143">
    <property type="entry name" value="Flagellar hook protein flgE"/>
    <property type="match status" value="1"/>
</dbReference>
<dbReference type="Pfam" id="PF22692">
    <property type="entry name" value="LlgE_F_G_D1"/>
    <property type="match status" value="1"/>
</dbReference>
<dbReference type="InterPro" id="IPR001444">
    <property type="entry name" value="Flag_bb_rod_N"/>
</dbReference>
<proteinExistence type="inferred from homology"/>
<dbReference type="InterPro" id="IPR020013">
    <property type="entry name" value="Flagellar_FlgE/F/G"/>
</dbReference>
<dbReference type="GO" id="GO:0009425">
    <property type="term" value="C:bacterial-type flagellum basal body"/>
    <property type="evidence" value="ECO:0007669"/>
    <property type="project" value="UniProtKB-SubCell"/>
</dbReference>
<dbReference type="RefSeq" id="WP_090160517.1">
    <property type="nucleotide sequence ID" value="NZ_FMWK01000001.1"/>
</dbReference>
<comment type="similarity">
    <text evidence="1 2">Belongs to the flagella basal body rod proteins family.</text>
</comment>
<keyword evidence="6" id="KW-0282">Flagellum</keyword>
<accession>A0A1G5RPW2</accession>